<protein>
    <submittedName>
        <fullName evidence="1">Uncharacterized protein</fullName>
    </submittedName>
</protein>
<organism evidence="1 2">
    <name type="scientific">Rhizobium leguminosarum bv. trifolii WSM597</name>
    <dbReference type="NCBI Taxonomy" id="754764"/>
    <lineage>
        <taxon>Bacteria</taxon>
        <taxon>Pseudomonadati</taxon>
        <taxon>Pseudomonadota</taxon>
        <taxon>Alphaproteobacteria</taxon>
        <taxon>Hyphomicrobiales</taxon>
        <taxon>Rhizobiaceae</taxon>
        <taxon>Rhizobium/Agrobacterium group</taxon>
        <taxon>Rhizobium</taxon>
    </lineage>
</organism>
<proteinExistence type="predicted"/>
<evidence type="ECO:0000313" key="1">
    <source>
        <dbReference type="EMBL" id="EJB06122.1"/>
    </source>
</evidence>
<dbReference type="Proteomes" id="UP000005092">
    <property type="component" value="Unassembled WGS sequence"/>
</dbReference>
<evidence type="ECO:0000313" key="2">
    <source>
        <dbReference type="Proteomes" id="UP000005092"/>
    </source>
</evidence>
<reference evidence="1 2" key="1">
    <citation type="submission" date="2012-02" db="EMBL/GenBank/DDBJ databases">
        <title>Improved High-Quality Draft Sequence of Rhizobium leguminosarum bv. trifolii WSM597.</title>
        <authorList>
            <consortium name="US DOE Joint Genome Institute"/>
            <person name="Lucas S."/>
            <person name="Han J."/>
            <person name="Lapidus A."/>
            <person name="Cheng J.-F."/>
            <person name="Goodwin L."/>
            <person name="Pitluck S."/>
            <person name="Peters L."/>
            <person name="Ovchinnikova G."/>
            <person name="Held B."/>
            <person name="Detter J.C."/>
            <person name="Han C."/>
            <person name="Tapia R."/>
            <person name="Land M."/>
            <person name="Hauser L."/>
            <person name="Kyrpides N."/>
            <person name="Ivanova N."/>
            <person name="Pagani I."/>
            <person name="Brau L."/>
            <person name="Yates R."/>
            <person name="O'Hara G."/>
            <person name="Rui T."/>
            <person name="Howieson J."/>
            <person name="Reeve W."/>
            <person name="Woyke T."/>
        </authorList>
    </citation>
    <scope>NUCLEOTIDE SEQUENCE [LARGE SCALE GENOMIC DNA]</scope>
    <source>
        <strain evidence="1 2">WSM597</strain>
    </source>
</reference>
<sequence>MLLSPVRTSLVKVYQSMSGVAFLRVNGGYSCNESG</sequence>
<accession>I9NHC1</accession>
<dbReference type="HOGENOM" id="CLU_3366881_0_0_5"/>
<dbReference type="AlphaFoldDB" id="I9NHC1"/>
<name>I9NHC1_RHILT</name>
<gene>
    <name evidence="1" type="ORF">Rleg9DRAFT_5046</name>
</gene>
<dbReference type="EMBL" id="JH719381">
    <property type="protein sequence ID" value="EJB06122.1"/>
    <property type="molecule type" value="Genomic_DNA"/>
</dbReference>